<evidence type="ECO:0000313" key="2">
    <source>
        <dbReference type="EMBL" id="CAL4762967.1"/>
    </source>
</evidence>
<reference evidence="2 3" key="2">
    <citation type="submission" date="2024-05" db="EMBL/GenBank/DDBJ databases">
        <authorList>
            <person name="Chen Y."/>
            <person name="Shah S."/>
            <person name="Dougan E. K."/>
            <person name="Thang M."/>
            <person name="Chan C."/>
        </authorList>
    </citation>
    <scope>NUCLEOTIDE SEQUENCE [LARGE SCALE GENOMIC DNA]</scope>
</reference>
<proteinExistence type="predicted"/>
<evidence type="ECO:0000313" key="1">
    <source>
        <dbReference type="EMBL" id="CAI3975655.1"/>
    </source>
</evidence>
<dbReference type="EMBL" id="CAMXCT020000217">
    <property type="protein sequence ID" value="CAL1129030.1"/>
    <property type="molecule type" value="Genomic_DNA"/>
</dbReference>
<comment type="caution">
    <text evidence="1">The sequence shown here is derived from an EMBL/GenBank/DDBJ whole genome shotgun (WGS) entry which is preliminary data.</text>
</comment>
<name>A0A9P1BN08_9DINO</name>
<dbReference type="OrthoDB" id="406200at2759"/>
<protein>
    <submittedName>
        <fullName evidence="1">Uncharacterized protein</fullName>
    </submittedName>
</protein>
<sequence length="266" mass="29429">MYFPMRPMRPVLQPVAPVKVTARMEIDGEIHEVRYGPGEDFESPSDFFPPCKATLRLPCQAMLNLVQSSGLLEELPLDATKTLHVALPFCGSMQELLVLTDFFSRQVLGHRVNKIAILGSDLYDWNLKGGYWKQKELHIRRRQPGIDVRFCQLDLATFQHPPASLMFAIHPECTVQVDLWRKILSNIISACVGLCVVVTFSEDEAKVVSGVGQALHRRCQVHQNPYYQNSTNSSAGSAGSAGPAGAPLPPFMKFIVLLSTQTPPGG</sequence>
<evidence type="ECO:0000313" key="3">
    <source>
        <dbReference type="Proteomes" id="UP001152797"/>
    </source>
</evidence>
<dbReference type="AlphaFoldDB" id="A0A9P1BN08"/>
<gene>
    <name evidence="1" type="ORF">C1SCF055_LOCUS3949</name>
</gene>
<dbReference type="EMBL" id="CAMXCT010000217">
    <property type="protein sequence ID" value="CAI3975655.1"/>
    <property type="molecule type" value="Genomic_DNA"/>
</dbReference>
<dbReference type="Proteomes" id="UP001152797">
    <property type="component" value="Unassembled WGS sequence"/>
</dbReference>
<keyword evidence="3" id="KW-1185">Reference proteome</keyword>
<dbReference type="EMBL" id="CAMXCT030000217">
    <property type="protein sequence ID" value="CAL4762967.1"/>
    <property type="molecule type" value="Genomic_DNA"/>
</dbReference>
<organism evidence="1">
    <name type="scientific">Cladocopium goreaui</name>
    <dbReference type="NCBI Taxonomy" id="2562237"/>
    <lineage>
        <taxon>Eukaryota</taxon>
        <taxon>Sar</taxon>
        <taxon>Alveolata</taxon>
        <taxon>Dinophyceae</taxon>
        <taxon>Suessiales</taxon>
        <taxon>Symbiodiniaceae</taxon>
        <taxon>Cladocopium</taxon>
    </lineage>
</organism>
<accession>A0A9P1BN08</accession>
<reference evidence="1" key="1">
    <citation type="submission" date="2022-10" db="EMBL/GenBank/DDBJ databases">
        <authorList>
            <person name="Chen Y."/>
            <person name="Dougan E. K."/>
            <person name="Chan C."/>
            <person name="Rhodes N."/>
            <person name="Thang M."/>
        </authorList>
    </citation>
    <scope>NUCLEOTIDE SEQUENCE</scope>
</reference>